<dbReference type="GO" id="GO:0009507">
    <property type="term" value="C:chloroplast"/>
    <property type="evidence" value="ECO:0007669"/>
    <property type="project" value="UniProtKB-SubCell"/>
</dbReference>
<comment type="caution">
    <text evidence="10">The sequence shown here is derived from an EMBL/GenBank/DDBJ whole genome shotgun (WGS) entry which is preliminary data.</text>
</comment>
<evidence type="ECO:0000256" key="4">
    <source>
        <dbReference type="ARBA" id="ARBA00022528"/>
    </source>
</evidence>
<dbReference type="SUPFAM" id="SSF141493">
    <property type="entry name" value="Allene oxide cyclase-like"/>
    <property type="match status" value="1"/>
</dbReference>
<keyword evidence="11" id="KW-1185">Reference proteome</keyword>
<dbReference type="InterPro" id="IPR044859">
    <property type="entry name" value="Allene_oxi_cyc_Dirigent"/>
</dbReference>
<evidence type="ECO:0000256" key="8">
    <source>
        <dbReference type="ARBA" id="ARBA00049891"/>
    </source>
</evidence>
<comment type="similarity">
    <text evidence="2">Belongs to the allene oxide cyclase family.</text>
</comment>
<keyword evidence="6" id="KW-0809">Transit peptide</keyword>
<dbReference type="Proteomes" id="UP000825935">
    <property type="component" value="Chromosome 4"/>
</dbReference>
<comment type="subcellular location">
    <subcellularLocation>
        <location evidence="1">Plastid</location>
        <location evidence="1">Chloroplast</location>
    </subcellularLocation>
</comment>
<gene>
    <name evidence="10" type="ORF">KP509_04G030900</name>
</gene>
<feature type="region of interest" description="Disordered" evidence="9">
    <location>
        <begin position="66"/>
        <end position="98"/>
    </location>
</feature>
<keyword evidence="4" id="KW-0150">Chloroplast</keyword>
<evidence type="ECO:0000256" key="6">
    <source>
        <dbReference type="ARBA" id="ARBA00022946"/>
    </source>
</evidence>
<dbReference type="OMA" id="SVQGPYM"/>
<keyword evidence="7" id="KW-0413">Isomerase</keyword>
<comment type="catalytic activity">
    <reaction evidence="8">
        <text>(9Z,13S,15Z)-12,13-epoxyoctadeca-9,11,15-trienoate = (9S,13S,15Z)-12-oxophyto-10,15-dienoate</text>
        <dbReference type="Rhea" id="RHEA:22592"/>
        <dbReference type="ChEBI" id="CHEBI:36438"/>
        <dbReference type="ChEBI" id="CHEBI:57411"/>
        <dbReference type="EC" id="5.3.99.6"/>
    </reaction>
</comment>
<dbReference type="GO" id="GO:0009695">
    <property type="term" value="P:jasmonic acid biosynthetic process"/>
    <property type="evidence" value="ECO:0007669"/>
    <property type="project" value="InterPro"/>
</dbReference>
<evidence type="ECO:0000256" key="7">
    <source>
        <dbReference type="ARBA" id="ARBA00023235"/>
    </source>
</evidence>
<dbReference type="InterPro" id="IPR034871">
    <property type="entry name" value="Allene_oxi_cyc_sf"/>
</dbReference>
<name>A0A8T2URD0_CERRI</name>
<dbReference type="AlphaFoldDB" id="A0A8T2URD0"/>
<protein>
    <recommendedName>
        <fullName evidence="3">allene-oxide cyclase</fullName>
        <ecNumber evidence="3">5.3.99.6</ecNumber>
    </recommendedName>
</protein>
<dbReference type="PANTHER" id="PTHR31843">
    <property type="entry name" value="ALLENE OXIDE CYCLASE 4, CHLOROPLASTIC"/>
    <property type="match status" value="1"/>
</dbReference>
<feature type="compositionally biased region" description="Basic and acidic residues" evidence="9">
    <location>
        <begin position="76"/>
        <end position="95"/>
    </location>
</feature>
<organism evidence="10 11">
    <name type="scientific">Ceratopteris richardii</name>
    <name type="common">Triangle waterfern</name>
    <dbReference type="NCBI Taxonomy" id="49495"/>
    <lineage>
        <taxon>Eukaryota</taxon>
        <taxon>Viridiplantae</taxon>
        <taxon>Streptophyta</taxon>
        <taxon>Embryophyta</taxon>
        <taxon>Tracheophyta</taxon>
        <taxon>Polypodiopsida</taxon>
        <taxon>Polypodiidae</taxon>
        <taxon>Polypodiales</taxon>
        <taxon>Pteridineae</taxon>
        <taxon>Pteridaceae</taxon>
        <taxon>Parkerioideae</taxon>
        <taxon>Ceratopteris</taxon>
    </lineage>
</organism>
<dbReference type="EMBL" id="CM035409">
    <property type="protein sequence ID" value="KAH7438771.1"/>
    <property type="molecule type" value="Genomic_DNA"/>
</dbReference>
<dbReference type="Gene3D" id="2.40.480.10">
    <property type="entry name" value="Allene oxide cyclase-like"/>
    <property type="match status" value="1"/>
</dbReference>
<evidence type="ECO:0000313" key="11">
    <source>
        <dbReference type="Proteomes" id="UP000825935"/>
    </source>
</evidence>
<accession>A0A8T2URD0</accession>
<keyword evidence="5" id="KW-0934">Plastid</keyword>
<reference evidence="10" key="1">
    <citation type="submission" date="2021-08" db="EMBL/GenBank/DDBJ databases">
        <title>WGS assembly of Ceratopteris richardii.</title>
        <authorList>
            <person name="Marchant D.B."/>
            <person name="Chen G."/>
            <person name="Jenkins J."/>
            <person name="Shu S."/>
            <person name="Leebens-Mack J."/>
            <person name="Grimwood J."/>
            <person name="Schmutz J."/>
            <person name="Soltis P."/>
            <person name="Soltis D."/>
            <person name="Chen Z.-H."/>
        </authorList>
    </citation>
    <scope>NUCLEOTIDE SEQUENCE</scope>
    <source>
        <strain evidence="10">Whitten #5841</strain>
        <tissue evidence="10">Leaf</tissue>
    </source>
</reference>
<sequence length="277" mass="30565">MALRTDVHAVVSGVVVSSQTSGALSSKVNLQKQQGIGHKFPLLAHSRRDSTPKTCCTQARITPVVSSSSPNLFQKQQKEQQKQDEPSQTSRESRADAPIQEMHVYEFNENDRNSPAYLPFSLKFDLTKGLPVGNIGDLVPFSNKLYDGSLQTRLGITAGMCIMIKYYPEKKGHRYEAIYSFYFGDYGHISVQGSYLTFEDSELAITGGSGIFRGVYGVVKLHQIVYPTKIFYTFELQGIPPLPAELTRPIVPPNPSVTASPNAVRARPGFVAPNFSD</sequence>
<evidence type="ECO:0000256" key="5">
    <source>
        <dbReference type="ARBA" id="ARBA00022640"/>
    </source>
</evidence>
<dbReference type="InterPro" id="IPR009410">
    <property type="entry name" value="Allene_ox_cyc"/>
</dbReference>
<dbReference type="EC" id="5.3.99.6" evidence="3"/>
<dbReference type="PANTHER" id="PTHR31843:SF11">
    <property type="entry name" value="ALLENE OXIDE CYCLASE 4, CHLOROPLASTIC"/>
    <property type="match status" value="1"/>
</dbReference>
<dbReference type="OrthoDB" id="1894474at2759"/>
<dbReference type="Pfam" id="PF06351">
    <property type="entry name" value="Allene_ox_cyc"/>
    <property type="match status" value="1"/>
</dbReference>
<proteinExistence type="inferred from homology"/>
<evidence type="ECO:0000256" key="2">
    <source>
        <dbReference type="ARBA" id="ARBA00007982"/>
    </source>
</evidence>
<evidence type="ECO:0000256" key="3">
    <source>
        <dbReference type="ARBA" id="ARBA00012209"/>
    </source>
</evidence>
<evidence type="ECO:0000313" key="10">
    <source>
        <dbReference type="EMBL" id="KAH7438771.1"/>
    </source>
</evidence>
<dbReference type="GO" id="GO:0046423">
    <property type="term" value="F:allene-oxide cyclase activity"/>
    <property type="evidence" value="ECO:0007669"/>
    <property type="project" value="UniProtKB-EC"/>
</dbReference>
<evidence type="ECO:0000256" key="1">
    <source>
        <dbReference type="ARBA" id="ARBA00004229"/>
    </source>
</evidence>
<evidence type="ECO:0000256" key="9">
    <source>
        <dbReference type="SAM" id="MobiDB-lite"/>
    </source>
</evidence>